<feature type="domain" description="FAM65 N-terminal" evidence="3">
    <location>
        <begin position="16"/>
        <end position="354"/>
    </location>
</feature>
<feature type="compositionally biased region" description="Low complexity" evidence="2">
    <location>
        <begin position="365"/>
        <end position="376"/>
    </location>
</feature>
<feature type="region of interest" description="Disordered" evidence="2">
    <location>
        <begin position="314"/>
        <end position="343"/>
    </location>
</feature>
<dbReference type="Pfam" id="PF15903">
    <property type="entry name" value="PL48"/>
    <property type="match status" value="1"/>
</dbReference>
<dbReference type="Gene3D" id="1.25.10.10">
    <property type="entry name" value="Leucine-rich Repeat Variant"/>
    <property type="match status" value="1"/>
</dbReference>
<feature type="compositionally biased region" description="Acidic residues" evidence="2">
    <location>
        <begin position="682"/>
        <end position="691"/>
    </location>
</feature>
<organism evidence="4 5">
    <name type="scientific">Hucho hucho</name>
    <name type="common">huchen</name>
    <dbReference type="NCBI Taxonomy" id="62062"/>
    <lineage>
        <taxon>Eukaryota</taxon>
        <taxon>Metazoa</taxon>
        <taxon>Chordata</taxon>
        <taxon>Craniata</taxon>
        <taxon>Vertebrata</taxon>
        <taxon>Euteleostomi</taxon>
        <taxon>Actinopterygii</taxon>
        <taxon>Neopterygii</taxon>
        <taxon>Teleostei</taxon>
        <taxon>Protacanthopterygii</taxon>
        <taxon>Salmoniformes</taxon>
        <taxon>Salmonidae</taxon>
        <taxon>Salmoninae</taxon>
        <taxon>Hucho</taxon>
    </lineage>
</organism>
<dbReference type="SUPFAM" id="SSF48371">
    <property type="entry name" value="ARM repeat"/>
    <property type="match status" value="1"/>
</dbReference>
<dbReference type="InterPro" id="IPR031780">
    <property type="entry name" value="FAM65_N"/>
</dbReference>
<feature type="compositionally biased region" description="Polar residues" evidence="2">
    <location>
        <begin position="454"/>
        <end position="464"/>
    </location>
</feature>
<evidence type="ECO:0000259" key="3">
    <source>
        <dbReference type="Pfam" id="PF15903"/>
    </source>
</evidence>
<dbReference type="Ensembl" id="ENSHHUT00000060066.1">
    <property type="protein sequence ID" value="ENSHHUP00000058075.1"/>
    <property type="gene ID" value="ENSHHUG00000034511.1"/>
</dbReference>
<feature type="compositionally biased region" description="Polar residues" evidence="2">
    <location>
        <begin position="315"/>
        <end position="337"/>
    </location>
</feature>
<dbReference type="PANTHER" id="PTHR15829">
    <property type="entry name" value="PROTEIN KINASE PKN/PRK1, EFFECTOR"/>
    <property type="match status" value="1"/>
</dbReference>
<proteinExistence type="inferred from homology"/>
<protein>
    <submittedName>
        <fullName evidence="4">RHO family interacting cell polarization regulator 1</fullName>
    </submittedName>
</protein>
<dbReference type="AlphaFoldDB" id="A0A4W5P921"/>
<accession>A0A4W5P921</accession>
<feature type="region of interest" description="Disordered" evidence="2">
    <location>
        <begin position="511"/>
        <end position="557"/>
    </location>
</feature>
<dbReference type="InterPro" id="IPR026136">
    <property type="entry name" value="RIPOR3"/>
</dbReference>
<comment type="similarity">
    <text evidence="1">Belongs to the RIPOR family.</text>
</comment>
<dbReference type="GeneTree" id="ENSGT00940000153717"/>
<dbReference type="InterPro" id="IPR016024">
    <property type="entry name" value="ARM-type_fold"/>
</dbReference>
<feature type="region of interest" description="Disordered" evidence="2">
    <location>
        <begin position="406"/>
        <end position="491"/>
    </location>
</feature>
<dbReference type="InterPro" id="IPR011989">
    <property type="entry name" value="ARM-like"/>
</dbReference>
<reference evidence="4" key="3">
    <citation type="submission" date="2025-09" db="UniProtKB">
        <authorList>
            <consortium name="Ensembl"/>
        </authorList>
    </citation>
    <scope>IDENTIFICATION</scope>
</reference>
<evidence type="ECO:0000256" key="2">
    <source>
        <dbReference type="SAM" id="MobiDB-lite"/>
    </source>
</evidence>
<name>A0A4W5P921_9TELE</name>
<keyword evidence="5" id="KW-1185">Reference proteome</keyword>
<dbReference type="Proteomes" id="UP000314982">
    <property type="component" value="Unassembled WGS sequence"/>
</dbReference>
<evidence type="ECO:0000313" key="5">
    <source>
        <dbReference type="Proteomes" id="UP000314982"/>
    </source>
</evidence>
<evidence type="ECO:0000256" key="1">
    <source>
        <dbReference type="ARBA" id="ARBA00005744"/>
    </source>
</evidence>
<reference evidence="5" key="1">
    <citation type="submission" date="2018-06" db="EMBL/GenBank/DDBJ databases">
        <title>Genome assembly of Danube salmon.</title>
        <authorList>
            <person name="Macqueen D.J."/>
            <person name="Gundappa M.K."/>
        </authorList>
    </citation>
    <scope>NUCLEOTIDE SEQUENCE [LARGE SCALE GENOMIC DNA]</scope>
</reference>
<reference evidence="4" key="2">
    <citation type="submission" date="2025-08" db="UniProtKB">
        <authorList>
            <consortium name="Ensembl"/>
        </authorList>
    </citation>
    <scope>IDENTIFICATION</scope>
</reference>
<sequence length="1051" mass="116891">MSLSVRPSHRVISRSITRSQSFAGVNSYDKPYRNLSVFSTPRVTRKPSRASRMFTLSAKSPPPKVPQPERLDEVYEALKRGLQSYLQVHQIELDSLSRQMRESKRNSRLGFLYELDKVITIHVFCPPQIDELYEAYCMQHRLRDGANKMVKAYTVSQGSREARESLSEANKGYKEYTENMCMLESELENQLGEFHVKMKGLAGFARLCAGDTYEIFMKYGRQRWKLRGRMEINGKQVWDSEDMVFLPLITEFLSIKVTELKSLANHVVVGNVSCETKDLFAALPRTVAVDINDLGTIKLSLEVTWNPFDKDDQASAASTVNKPPTVNKRFSTYNQSPPDTPSLREQAFYNMLRRQEEMENGTAWSNSSESSDDSSSPQLSLGLRHANKNLVQLEVQAAAPSIEISFAPRDSATSTPTRSAKPEDVQKEESDTGAAGKEEDSGKQAVPNGHTRYSRSLSHISENSADGVLMDRSTCESVEPSEATSLQSGISINDIEMEMPARAESAPVPAETVVDREPSEPLAPATLTVEESRPESRYSAVEPELQSSAPTMTDAVSQQGASLDLRADSQAQTQSTEEISYTAHRAVVVEAEKPGPVVVASPSEGEKQQAVDSEVEEALSAVITSLDDYRGQFPELQVLEQELRLLEKTLSVSYSCVCSSSVQSLAVETALGSFDFLNTSDLEDEDEEGEDGEKRSVTDRSGSIKWPPSLCSFTVSFKDEKFCWWRSYHCNTHLNMLSCWMLRLGTFGPLRCGEMYALDRLLREARVLELIRRVAKETPGGATQPDEVVPQLEQCQGATMLWQQCTDDGSVYSTSADAFLTTLAAAYTNRLPERGVSLADTVFLRLVERILERRLPKRGGGVAREMLTLFQFWSYLEAEGVSELDTHIIELAEEVWLVQSLQSGDQEVLVKALKRPPESSLKREGLHAVSLLLRDPRGKVSASASSLLRSLADQPRHRERALVSCLELLENESVETRVCGCKALACLKAKESIDQLVYLCRSDKEDVRDAAKQALLVLGEEGKLAHRHVEISLQEGVPRLFSPGSMASTAF</sequence>
<feature type="compositionally biased region" description="Polar residues" evidence="2">
    <location>
        <begin position="482"/>
        <end position="491"/>
    </location>
</feature>
<feature type="compositionally biased region" description="Basic and acidic residues" evidence="2">
    <location>
        <begin position="420"/>
        <end position="442"/>
    </location>
</feature>
<feature type="compositionally biased region" description="Polar residues" evidence="2">
    <location>
        <begin position="545"/>
        <end position="557"/>
    </location>
</feature>
<dbReference type="PANTHER" id="PTHR15829:SF1">
    <property type="entry name" value="RHO FAMILY-INTERACTING CELL POLARIZATION REGULATOR 1"/>
    <property type="match status" value="1"/>
</dbReference>
<feature type="region of interest" description="Disordered" evidence="2">
    <location>
        <begin position="357"/>
        <end position="380"/>
    </location>
</feature>
<feature type="region of interest" description="Disordered" evidence="2">
    <location>
        <begin position="682"/>
        <end position="702"/>
    </location>
</feature>
<evidence type="ECO:0000313" key="4">
    <source>
        <dbReference type="Ensembl" id="ENSHHUP00000058075.1"/>
    </source>
</evidence>